<dbReference type="EMBL" id="JACOFU010000005">
    <property type="protein sequence ID" value="MBC3832635.1"/>
    <property type="molecule type" value="Genomic_DNA"/>
</dbReference>
<evidence type="ECO:0000313" key="1">
    <source>
        <dbReference type="EMBL" id="MBC3832635.1"/>
    </source>
</evidence>
<dbReference type="Proteomes" id="UP000643610">
    <property type="component" value="Unassembled WGS sequence"/>
</dbReference>
<proteinExistence type="predicted"/>
<gene>
    <name evidence="1" type="ORF">H8K33_14090</name>
</gene>
<accession>A0ABR6XT10</accession>
<reference evidence="1 2" key="1">
    <citation type="submission" date="2020-08" db="EMBL/GenBank/DDBJ databases">
        <title>Novel species isolated from subtropical streams in China.</title>
        <authorList>
            <person name="Lu H."/>
        </authorList>
    </citation>
    <scope>NUCLEOTIDE SEQUENCE [LARGE SCALE GENOMIC DNA]</scope>
    <source>
        <strain evidence="1 2">KCTC 52442</strain>
    </source>
</reference>
<organism evidence="1 2">
    <name type="scientific">Undibacterium amnicola</name>
    <dbReference type="NCBI Taxonomy" id="1834038"/>
    <lineage>
        <taxon>Bacteria</taxon>
        <taxon>Pseudomonadati</taxon>
        <taxon>Pseudomonadota</taxon>
        <taxon>Betaproteobacteria</taxon>
        <taxon>Burkholderiales</taxon>
        <taxon>Oxalobacteraceae</taxon>
        <taxon>Undibacterium</taxon>
    </lineage>
</organism>
<keyword evidence="2" id="KW-1185">Reference proteome</keyword>
<comment type="caution">
    <text evidence="1">The sequence shown here is derived from an EMBL/GenBank/DDBJ whole genome shotgun (WGS) entry which is preliminary data.</text>
</comment>
<evidence type="ECO:0000313" key="2">
    <source>
        <dbReference type="Proteomes" id="UP000643610"/>
    </source>
</evidence>
<dbReference type="RefSeq" id="WP_186891666.1">
    <property type="nucleotide sequence ID" value="NZ_JACOFU010000005.1"/>
</dbReference>
<sequence>MKPQLMISDGRSQAQRQLDALRGDYFQLHEMQFEQLLSLASEYARLVKFHHLDLRVDGNWNTFFAADECILMANILAIDSAKLSQQFEARLQRQPQYRDWFRDDIVKKIDVSYRDQLDSPLLLVRLLNQLLLSLSVLQTNAALETRRLLEGILRGLKWEVHTLCDSTPRVLAPYSAALCSQQFKDLVEWPALQVSDRVYTDEKTVKGSKASASFSDRQLSLSEIQHNFHTFNQALRMLQSGVQELLPASMRSADHDPAQSLLITFIRLYEQLQKRLNRFGDKHIDFYYQQVLGMRPKTQVPDNAHLVLQASPGARQMLIEQGTEFIAGIDADQNEIIYRAKTSSQLNDAKVVALHSIYFDKHYAENRLLVTQSSYHQTIPVPPQDCDPLDLEKLPPLPLLGAPKPGEHLSGGNPTRFGFAIASKSLQMQEGERSVRVLFHFRDNARYTIESSMKQIAEQAQEKRKSRQQATSAIRLSDVFIKLLRSMFRISLTSPEGWLQVTEYRPEYHELNSDLPPNCLALDFLLPASAPAVSAYQMAVHGESFQTSLPVIRCEMTQNEYAYPYDILTNWLIEDIEIETHVKGCRQLILHNQIGQLSALAPFLPFGPLPDLSAYLVVGCEEIMEKQLKDISLDVEWAGLPSNLGGFPAHYRAYQVPLKADAIRAKIAVLVDGKWNKSTQSMPLFSYEKRGDGSLSNQVSQESQWSLQQVVPFFKPSLPATSATGAPLTYTSATMNGMFKICLDSPDGAFGHQEYPQLLTQVLTQNARHKKIGLMQAMPNPPYTPQISRIVLNYSASTKISFEQGQAINDSGRNEQFLHLHPLGWEAMGSTDIKRIPLVPRYPAAGNLFIGLSASQLRSALSLYFYLREDSLPMTRLAHPGLTWWYLSSNRWRKMQQANILDDSSYGFMTSGIVQFQIPDDIDQNNTIMPTGLYWLAVSAELGLERFCSLYGVFAQAIKVIWSPEDGKKPAPTLPAFSIHRSRSQIAGLARVLQIRRSFSGRAEETQQQFRVRASERLKHKNRALTTADYEQLILEKFPQVFKVKCFPHLCVDQHPQRRLRPGHILIVPIPHLSSGGHANQKPSLSGHLIQEIQAYIQQYAPDDVRISVENPVYEEIQVRCTVKLKTAYSNSRFAGSYIEEINQAICHYLSPWVQQGQLQHFGWSIQQHNIVAFLHDLQYVDEVTSVSLLQIAPIGDSKDLRYDLRDNAKAVRGEKDLLPNYPWSIAVPMNEHWIVISNQFEQKPAKAIGINELKVGSTFIIPARRET</sequence>
<protein>
    <submittedName>
        <fullName evidence="1">Baseplate J/gp47 family protein</fullName>
    </submittedName>
</protein>
<name>A0ABR6XT10_9BURK</name>